<sequence length="318" mass="35829">MTSLREEAALSDFGNSHQRKHNDYSYRLPAAPRIVVPPPTLSTDMPGIVVSSEQMGELDLTFLQELDLNDIIQKNTLLEWSYERRRHAQMLLPWLYLGPMLAARDKEYLQAEGITMVLAIRAQANSMIGALKVSREVCPEVATIEVPSFHGLISRFDQTTKLINTHLARWRQYSLEKTGQAALGKVLVFCESGNEKSAAVVAAYLMETLTDFDHIKAMQVCQAQRFCVNFDDSLKNLLQSYWDILQARRSVAMYNIVTTQETAAGATSNTHLSTGVKPKRTIEHTRDDEDVEMDDGLDPSDALRFAGRDSTPFQNRDD</sequence>
<dbReference type="InterPro" id="IPR029021">
    <property type="entry name" value="Prot-tyrosine_phosphatase-like"/>
</dbReference>
<dbReference type="AlphaFoldDB" id="A0A7U2IA20"/>
<dbReference type="InterPro" id="IPR052449">
    <property type="entry name" value="STYX-Interacting_Phosphatase"/>
</dbReference>
<evidence type="ECO:0000313" key="2">
    <source>
        <dbReference type="EMBL" id="QRD06033.1"/>
    </source>
</evidence>
<dbReference type="VEuPathDB" id="FungiDB:JI435_134530"/>
<organism evidence="2 3">
    <name type="scientific">Phaeosphaeria nodorum (strain SN15 / ATCC MYA-4574 / FGSC 10173)</name>
    <name type="common">Glume blotch fungus</name>
    <name type="synonym">Parastagonospora nodorum</name>
    <dbReference type="NCBI Taxonomy" id="321614"/>
    <lineage>
        <taxon>Eukaryota</taxon>
        <taxon>Fungi</taxon>
        <taxon>Dikarya</taxon>
        <taxon>Ascomycota</taxon>
        <taxon>Pezizomycotina</taxon>
        <taxon>Dothideomycetes</taxon>
        <taxon>Pleosporomycetidae</taxon>
        <taxon>Pleosporales</taxon>
        <taxon>Pleosporineae</taxon>
        <taxon>Phaeosphaeriaceae</taxon>
        <taxon>Parastagonospora</taxon>
    </lineage>
</organism>
<accession>A0A7U2IA20</accession>
<dbReference type="SUPFAM" id="SSF52799">
    <property type="entry name" value="(Phosphotyrosine protein) phosphatases II"/>
    <property type="match status" value="1"/>
</dbReference>
<gene>
    <name evidence="2" type="ORF">JI435_134530</name>
</gene>
<dbReference type="OrthoDB" id="10252009at2759"/>
<dbReference type="CDD" id="cd14498">
    <property type="entry name" value="DSP"/>
    <property type="match status" value="1"/>
</dbReference>
<dbReference type="KEGG" id="pno:SNOG_13453"/>
<dbReference type="Proteomes" id="UP000663193">
    <property type="component" value="Chromosome 19"/>
</dbReference>
<dbReference type="EMBL" id="CP069041">
    <property type="protein sequence ID" value="QRD06033.1"/>
    <property type="molecule type" value="Genomic_DNA"/>
</dbReference>
<dbReference type="RefSeq" id="XP_001803667.1">
    <property type="nucleotide sequence ID" value="XM_001803615.1"/>
</dbReference>
<keyword evidence="3" id="KW-1185">Reference proteome</keyword>
<reference evidence="3" key="1">
    <citation type="journal article" date="2021" name="BMC Genomics">
        <title>Chromosome-level genome assembly and manually-curated proteome of model necrotroph Parastagonospora nodorum Sn15 reveals a genome-wide trove of candidate effector homologs, and redundancy of virulence-related functions within an accessory chromosome.</title>
        <authorList>
            <person name="Bertazzoni S."/>
            <person name="Jones D.A.B."/>
            <person name="Phan H.T."/>
            <person name="Tan K.-C."/>
            <person name="Hane J.K."/>
        </authorList>
    </citation>
    <scope>NUCLEOTIDE SEQUENCE [LARGE SCALE GENOMIC DNA]</scope>
    <source>
        <strain evidence="3">SN15 / ATCC MYA-4574 / FGSC 10173)</strain>
    </source>
</reference>
<dbReference type="PANTHER" id="PTHR46588">
    <property type="entry name" value="SERINE/THREONINE/TYROSINE-INTERACTING PROTEIN"/>
    <property type="match status" value="1"/>
</dbReference>
<evidence type="ECO:0000256" key="1">
    <source>
        <dbReference type="SAM" id="MobiDB-lite"/>
    </source>
</evidence>
<dbReference type="PANTHER" id="PTHR46588:SF1">
    <property type="entry name" value="SERINE_THREONINE_TYROSINE-INTERACTING PROTEIN"/>
    <property type="match status" value="1"/>
</dbReference>
<evidence type="ECO:0000313" key="3">
    <source>
        <dbReference type="Proteomes" id="UP000663193"/>
    </source>
</evidence>
<protein>
    <submittedName>
        <fullName evidence="2">Uncharacterized protein</fullName>
    </submittedName>
</protein>
<proteinExistence type="predicted"/>
<feature type="compositionally biased region" description="Acidic residues" evidence="1">
    <location>
        <begin position="288"/>
        <end position="298"/>
    </location>
</feature>
<feature type="region of interest" description="Disordered" evidence="1">
    <location>
        <begin position="265"/>
        <end position="318"/>
    </location>
</feature>
<dbReference type="Gene3D" id="3.90.190.10">
    <property type="entry name" value="Protein tyrosine phosphatase superfamily"/>
    <property type="match status" value="1"/>
</dbReference>
<name>A0A7U2IA20_PHANO</name>